<sequence>MNLEYMMKNYKTEDLLNAILLMSADKDEALSDCRIPASEWLAANVIRQNSTEATPFLSNDYEELKQTATMVFAPAIDNIFKIVFENMNASDDKKQDVLKSTLMKLKNMSFRGDAYQFQLMEAAERFYKPFDEDLKNTYGFSFSTCQKVVMFTYQFYMSILLVADSSTNKIALIQSHGFKVPKEMLYKKFDKAEIDSLFCYLSIKPGDADLKAVSTDDFNPLYAKPFVDFGNYIYMPIPVSTISNFPKIFHYTFITEKKFAQDVVARYTKNRGDVVEQLAKEYFLRLFDTVHLSLKYPPNTKTFEADITAQSNNATVFAEAKGKLLTLPALRGNLDAIKDDVYKAIGKAYEQSVRTIEHLNGDGTFVDENDNEVSINSTTWNFPCSIMMDNFTSIPSEIYNYLQLSENQLIPYAVNIYDLDIVTRECHSSEEFVQYMIFRQMNIEKLSAMDELDFFGYFKEHGVNKITLDADEVWAMSYTDKFDEKYYALTMKWLADFQI</sequence>
<comment type="caution">
    <text evidence="1">The sequence shown here is derived from an EMBL/GenBank/DDBJ whole genome shotgun (WGS) entry which is preliminary data.</text>
</comment>
<proteinExistence type="predicted"/>
<accession>A0A2Y9C6H6</accession>
<dbReference type="RefSeq" id="WP_109733397.1">
    <property type="nucleotide sequence ID" value="NZ_QGDL01000017.1"/>
</dbReference>
<dbReference type="OrthoDB" id="2078201at2"/>
<reference evidence="1 2" key="1">
    <citation type="submission" date="2018-05" db="EMBL/GenBank/DDBJ databases">
        <title>The Hungate 1000. A catalogue of reference genomes from the rumen microbiome.</title>
        <authorList>
            <person name="Kelly W."/>
        </authorList>
    </citation>
    <scope>NUCLEOTIDE SEQUENCE [LARGE SCALE GENOMIC DNA]</scope>
    <source>
        <strain evidence="1 2">NLAE-zl-C242</strain>
    </source>
</reference>
<organism evidence="1 2">
    <name type="scientific">Faecalicatena orotica</name>
    <dbReference type="NCBI Taxonomy" id="1544"/>
    <lineage>
        <taxon>Bacteria</taxon>
        <taxon>Bacillati</taxon>
        <taxon>Bacillota</taxon>
        <taxon>Clostridia</taxon>
        <taxon>Lachnospirales</taxon>
        <taxon>Lachnospiraceae</taxon>
        <taxon>Faecalicatena</taxon>
    </lineage>
</organism>
<dbReference type="EMBL" id="QGDL01000017">
    <property type="protein sequence ID" value="PWJ22714.1"/>
    <property type="molecule type" value="Genomic_DNA"/>
</dbReference>
<gene>
    <name evidence="1" type="ORF">A8806_11754</name>
</gene>
<evidence type="ECO:0000313" key="1">
    <source>
        <dbReference type="EMBL" id="PWJ22714.1"/>
    </source>
</evidence>
<keyword evidence="2" id="KW-1185">Reference proteome</keyword>
<name>A0A2Y9C6H6_9FIRM</name>
<dbReference type="Proteomes" id="UP000245845">
    <property type="component" value="Unassembled WGS sequence"/>
</dbReference>
<evidence type="ECO:0000313" key="2">
    <source>
        <dbReference type="Proteomes" id="UP000245845"/>
    </source>
</evidence>
<dbReference type="AlphaFoldDB" id="A0A2Y9C6H6"/>
<protein>
    <submittedName>
        <fullName evidence="1">Uncharacterized protein</fullName>
    </submittedName>
</protein>